<dbReference type="InterPro" id="IPR012347">
    <property type="entry name" value="Ferritin-like"/>
</dbReference>
<accession>A0A1H8UJ64</accession>
<dbReference type="RefSeq" id="WP_092684743.1">
    <property type="nucleotide sequence ID" value="NZ_FODT01000007.1"/>
</dbReference>
<keyword evidence="3" id="KW-1185">Reference proteome</keyword>
<sequence>MSQVQQHDQIPSFDSVAEFFAQALAIEVEAAERYTLLADQMEVHNNREIAEIFRKMAAIESEHRDEVARRAGDALVAGRPANFSWTAPDGPETTELEQLHYLMTPRQALMLARHNEERAVSYFEAIAATATDPAIAGFAREMAEEERQHVAWVDQWLLKFPADEPGWDEDPDPPLYSE</sequence>
<gene>
    <name evidence="2" type="ORF">SAMN05444123_10780</name>
</gene>
<protein>
    <submittedName>
        <fullName evidence="2">Rubrerythrin</fullName>
    </submittedName>
</protein>
<dbReference type="EMBL" id="FODT01000007">
    <property type="protein sequence ID" value="SEP03057.1"/>
    <property type="molecule type" value="Genomic_DNA"/>
</dbReference>
<dbReference type="OrthoDB" id="6057955at2"/>
<feature type="domain" description="Ferritin-like diiron" evidence="1">
    <location>
        <begin position="10"/>
        <end position="164"/>
    </location>
</feature>
<dbReference type="SUPFAM" id="SSF47240">
    <property type="entry name" value="Ferritin-like"/>
    <property type="match status" value="1"/>
</dbReference>
<dbReference type="Gene3D" id="1.20.1260.10">
    <property type="match status" value="1"/>
</dbReference>
<dbReference type="InterPro" id="IPR009040">
    <property type="entry name" value="Ferritin-like_diiron"/>
</dbReference>
<evidence type="ECO:0000259" key="1">
    <source>
        <dbReference type="PROSITE" id="PS50905"/>
    </source>
</evidence>
<dbReference type="GO" id="GO:0046872">
    <property type="term" value="F:metal ion binding"/>
    <property type="evidence" value="ECO:0007669"/>
    <property type="project" value="InterPro"/>
</dbReference>
<dbReference type="InterPro" id="IPR009078">
    <property type="entry name" value="Ferritin-like_SF"/>
</dbReference>
<reference evidence="3" key="1">
    <citation type="submission" date="2016-10" db="EMBL/GenBank/DDBJ databases">
        <authorList>
            <person name="Varghese N."/>
            <person name="Submissions S."/>
        </authorList>
    </citation>
    <scope>NUCLEOTIDE SEQUENCE [LARGE SCALE GENOMIC DNA]</scope>
    <source>
        <strain evidence="3">DSM 123</strain>
    </source>
</reference>
<dbReference type="CDD" id="cd01045">
    <property type="entry name" value="Ferritin_like_AB"/>
    <property type="match status" value="1"/>
</dbReference>
<evidence type="ECO:0000313" key="3">
    <source>
        <dbReference type="Proteomes" id="UP000199615"/>
    </source>
</evidence>
<dbReference type="AlphaFoldDB" id="A0A1H8UJ64"/>
<evidence type="ECO:0000313" key="2">
    <source>
        <dbReference type="EMBL" id="SEP03057.1"/>
    </source>
</evidence>
<organism evidence="2 3">
    <name type="scientific">Rhodopseudomonas pseudopalustris</name>
    <dbReference type="NCBI Taxonomy" id="1513892"/>
    <lineage>
        <taxon>Bacteria</taxon>
        <taxon>Pseudomonadati</taxon>
        <taxon>Pseudomonadota</taxon>
        <taxon>Alphaproteobacteria</taxon>
        <taxon>Hyphomicrobiales</taxon>
        <taxon>Nitrobacteraceae</taxon>
        <taxon>Rhodopseudomonas</taxon>
    </lineage>
</organism>
<name>A0A1H8UJ64_9BRAD</name>
<proteinExistence type="predicted"/>
<dbReference type="PROSITE" id="PS50905">
    <property type="entry name" value="FERRITIN_LIKE"/>
    <property type="match status" value="1"/>
</dbReference>
<dbReference type="Proteomes" id="UP000199615">
    <property type="component" value="Unassembled WGS sequence"/>
</dbReference>
<dbReference type="Pfam" id="PF02915">
    <property type="entry name" value="Rubrerythrin"/>
    <property type="match status" value="1"/>
</dbReference>
<dbReference type="InterPro" id="IPR003251">
    <property type="entry name" value="Rr_diiron-bd_dom"/>
</dbReference>
<dbReference type="GO" id="GO:0016491">
    <property type="term" value="F:oxidoreductase activity"/>
    <property type="evidence" value="ECO:0007669"/>
    <property type="project" value="InterPro"/>
</dbReference>